<sequence>MRNAFPGNFVATKRNKMNHLFNHISWSAYLGTLALLLIAYYAFIGWKYYRADILALAHKLTGHKDDSRSLPAALRYSGEAPPENSESVSTSIPEETIPQPQSLSIEAQELSQILIACIKKAAGQPYAPDKLASQLKTILEGLDALPASEQQNITALIITECEKTGTALLSESEVGKWWSA</sequence>
<evidence type="ECO:0000256" key="2">
    <source>
        <dbReference type="SAM" id="Phobius"/>
    </source>
</evidence>
<organism evidence="3 4">
    <name type="scientific">Mucilaginibacter pedocola</name>
    <dbReference type="NCBI Taxonomy" id="1792845"/>
    <lineage>
        <taxon>Bacteria</taxon>
        <taxon>Pseudomonadati</taxon>
        <taxon>Bacteroidota</taxon>
        <taxon>Sphingobacteriia</taxon>
        <taxon>Sphingobacteriales</taxon>
        <taxon>Sphingobacteriaceae</taxon>
        <taxon>Mucilaginibacter</taxon>
    </lineage>
</organism>
<evidence type="ECO:0000256" key="1">
    <source>
        <dbReference type="SAM" id="MobiDB-lite"/>
    </source>
</evidence>
<keyword evidence="2" id="KW-1133">Transmembrane helix</keyword>
<gene>
    <name evidence="3" type="ORF">BC343_27140</name>
</gene>
<evidence type="ECO:0000313" key="4">
    <source>
        <dbReference type="Proteomes" id="UP000189739"/>
    </source>
</evidence>
<dbReference type="AlphaFoldDB" id="A0A1S9PHH0"/>
<dbReference type="Proteomes" id="UP000189739">
    <property type="component" value="Unassembled WGS sequence"/>
</dbReference>
<protein>
    <submittedName>
        <fullName evidence="3">Uncharacterized protein</fullName>
    </submittedName>
</protein>
<feature type="compositionally biased region" description="Polar residues" evidence="1">
    <location>
        <begin position="84"/>
        <end position="98"/>
    </location>
</feature>
<name>A0A1S9PHH0_9SPHI</name>
<comment type="caution">
    <text evidence="3">The sequence shown here is derived from an EMBL/GenBank/DDBJ whole genome shotgun (WGS) entry which is preliminary data.</text>
</comment>
<accession>A0A1S9PHH0</accession>
<keyword evidence="2" id="KW-0812">Transmembrane</keyword>
<proteinExistence type="predicted"/>
<keyword evidence="2" id="KW-0472">Membrane</keyword>
<feature type="transmembrane region" description="Helical" evidence="2">
    <location>
        <begin position="20"/>
        <end position="43"/>
    </location>
</feature>
<reference evidence="3 4" key="1">
    <citation type="submission" date="2016-07" db="EMBL/GenBank/DDBJ databases">
        <title>Genomic analysis of zinc-resistant bacterium Mucilaginibacter pedocola TBZ30.</title>
        <authorList>
            <person name="Huang J."/>
            <person name="Tang J."/>
        </authorList>
    </citation>
    <scope>NUCLEOTIDE SEQUENCE [LARGE SCALE GENOMIC DNA]</scope>
    <source>
        <strain evidence="3 4">TBZ30</strain>
    </source>
</reference>
<dbReference type="RefSeq" id="WP_078347982.1">
    <property type="nucleotide sequence ID" value="NZ_MBTF01000010.1"/>
</dbReference>
<dbReference type="STRING" id="1792845.BC343_27140"/>
<feature type="region of interest" description="Disordered" evidence="1">
    <location>
        <begin position="75"/>
        <end position="98"/>
    </location>
</feature>
<evidence type="ECO:0000313" key="3">
    <source>
        <dbReference type="EMBL" id="OOQ60008.1"/>
    </source>
</evidence>
<keyword evidence="4" id="KW-1185">Reference proteome</keyword>
<dbReference type="EMBL" id="MBTF01000010">
    <property type="protein sequence ID" value="OOQ60008.1"/>
    <property type="molecule type" value="Genomic_DNA"/>
</dbReference>